<dbReference type="OrthoDB" id="144122at2"/>
<dbReference type="EMBL" id="CP015518">
    <property type="protein sequence ID" value="APG24537.1"/>
    <property type="molecule type" value="Genomic_DNA"/>
</dbReference>
<dbReference type="SUPFAM" id="SSF53098">
    <property type="entry name" value="Ribonuclease H-like"/>
    <property type="match status" value="1"/>
</dbReference>
<dbReference type="Pfam" id="PF01612">
    <property type="entry name" value="DNA_pol_A_exo1"/>
    <property type="match status" value="1"/>
</dbReference>
<dbReference type="InterPro" id="IPR044876">
    <property type="entry name" value="HRDC_dom_sf"/>
</dbReference>
<keyword evidence="2" id="KW-0540">Nuclease</keyword>
<dbReference type="InterPro" id="IPR002562">
    <property type="entry name" value="3'-5'_exonuclease_dom"/>
</dbReference>
<gene>
    <name evidence="2" type="ORF">A7E75_05470</name>
</gene>
<dbReference type="Gene3D" id="3.30.420.10">
    <property type="entry name" value="Ribonuclease H-like superfamily/Ribonuclease H"/>
    <property type="match status" value="1"/>
</dbReference>
<dbReference type="KEGG" id="pace:A6070_14110"/>
<sequence length="375" mass="42214">MSLPPILTDDAAIVRLVRDLRSEPVIAVDLEADSLHSYQEKVCLLQISTPTRTVLVDPLAVKDLSPLAPVLADPAIGKIFHAADYDIRCLYRDFGMEVRGLFDTMIASQMLGEERVGLADVLAKHLDIHLDKRYQRADWSQRPLEEGMVRYAMEDTCHLHRLAAILEQRLRQMGRLNWAEEEFALLEQVRPSENSGPLFLRVKGAGLLDRRQLAALEELLQWRDGEACRRDRPPFKIIGNKTLLGFAQRLPRNLQDAEGIEGFSARLAERYGRVLLGAVGKALDMPREQWPVYPRGERRERDPALEERLKKLKTVRADMAGQLAMDPGILVNNAQLEALAKECPVNAAQLGELGILKNWQREALGDQLLGALITT</sequence>
<feature type="domain" description="HRDC" evidence="1">
    <location>
        <begin position="302"/>
        <end position="375"/>
    </location>
</feature>
<dbReference type="PANTHER" id="PTHR47649:SF1">
    <property type="entry name" value="RIBONUCLEASE D"/>
    <property type="match status" value="1"/>
</dbReference>
<name>A0A1L3GF21_SYNAC</name>
<dbReference type="InterPro" id="IPR051086">
    <property type="entry name" value="RNase_D-like"/>
</dbReference>
<dbReference type="InterPro" id="IPR002121">
    <property type="entry name" value="HRDC_dom"/>
</dbReference>
<keyword evidence="3" id="KW-1185">Reference proteome</keyword>
<dbReference type="GO" id="GO:0000166">
    <property type="term" value="F:nucleotide binding"/>
    <property type="evidence" value="ECO:0007669"/>
    <property type="project" value="InterPro"/>
</dbReference>
<dbReference type="SMART" id="SM00474">
    <property type="entry name" value="35EXOc"/>
    <property type="match status" value="1"/>
</dbReference>
<organism evidence="2 3">
    <name type="scientific">Syntrophotalea acetylenica</name>
    <name type="common">Pelobacter acetylenicus</name>
    <dbReference type="NCBI Taxonomy" id="29542"/>
    <lineage>
        <taxon>Bacteria</taxon>
        <taxon>Pseudomonadati</taxon>
        <taxon>Thermodesulfobacteriota</taxon>
        <taxon>Desulfuromonadia</taxon>
        <taxon>Desulfuromonadales</taxon>
        <taxon>Syntrophotaleaceae</taxon>
        <taxon>Syntrophotalea</taxon>
    </lineage>
</organism>
<dbReference type="GO" id="GO:0003676">
    <property type="term" value="F:nucleic acid binding"/>
    <property type="evidence" value="ECO:0007669"/>
    <property type="project" value="InterPro"/>
</dbReference>
<dbReference type="SUPFAM" id="SSF47819">
    <property type="entry name" value="HRDC-like"/>
    <property type="match status" value="2"/>
</dbReference>
<reference evidence="2 3" key="1">
    <citation type="journal article" date="2017" name="Genome Announc.">
        <title>Complete Genome Sequences of Two Acetylene-Fermenting Pelobacter acetylenicus Strains.</title>
        <authorList>
            <person name="Sutton J.M."/>
            <person name="Baesman S.M."/>
            <person name="Fierst J.L."/>
            <person name="Poret-Peterson A.T."/>
            <person name="Oremland R.S."/>
            <person name="Dunlap D.S."/>
            <person name="Akob D.M."/>
        </authorList>
    </citation>
    <scope>NUCLEOTIDE SEQUENCE [LARGE SCALE GENOMIC DNA]</scope>
    <source>
        <strain evidence="2 3">DSM 3247</strain>
    </source>
</reference>
<dbReference type="CDD" id="cd06142">
    <property type="entry name" value="RNaseD_exo"/>
    <property type="match status" value="1"/>
</dbReference>
<keyword evidence="2" id="KW-0269">Exonuclease</keyword>
<evidence type="ECO:0000259" key="1">
    <source>
        <dbReference type="PROSITE" id="PS50967"/>
    </source>
</evidence>
<dbReference type="PROSITE" id="PS50967">
    <property type="entry name" value="HRDC"/>
    <property type="match status" value="2"/>
</dbReference>
<evidence type="ECO:0000313" key="2">
    <source>
        <dbReference type="EMBL" id="APG24537.1"/>
    </source>
</evidence>
<dbReference type="InterPro" id="IPR036397">
    <property type="entry name" value="RNaseH_sf"/>
</dbReference>
<dbReference type="RefSeq" id="WP_072286378.1">
    <property type="nucleotide sequence ID" value="NZ_CP015455.1"/>
</dbReference>
<dbReference type="AlphaFoldDB" id="A0A1L3GF21"/>
<keyword evidence="2" id="KW-0378">Hydrolase</keyword>
<proteinExistence type="predicted"/>
<feature type="domain" description="HRDC" evidence="1">
    <location>
        <begin position="209"/>
        <end position="289"/>
    </location>
</feature>
<dbReference type="SMART" id="SM00341">
    <property type="entry name" value="HRDC"/>
    <property type="match status" value="1"/>
</dbReference>
<dbReference type="InterPro" id="IPR010997">
    <property type="entry name" value="HRDC-like_sf"/>
</dbReference>
<accession>A0A1L3GF21</accession>
<dbReference type="PANTHER" id="PTHR47649">
    <property type="entry name" value="RIBONUCLEASE D"/>
    <property type="match status" value="1"/>
</dbReference>
<dbReference type="InterPro" id="IPR012337">
    <property type="entry name" value="RNaseH-like_sf"/>
</dbReference>
<evidence type="ECO:0000313" key="3">
    <source>
        <dbReference type="Proteomes" id="UP000182264"/>
    </source>
</evidence>
<dbReference type="GO" id="GO:0006139">
    <property type="term" value="P:nucleobase-containing compound metabolic process"/>
    <property type="evidence" value="ECO:0007669"/>
    <property type="project" value="InterPro"/>
</dbReference>
<dbReference type="Pfam" id="PF00570">
    <property type="entry name" value="HRDC"/>
    <property type="match status" value="2"/>
</dbReference>
<dbReference type="Proteomes" id="UP000182264">
    <property type="component" value="Chromosome"/>
</dbReference>
<protein>
    <submittedName>
        <fullName evidence="2">3'-5' exonuclease</fullName>
    </submittedName>
</protein>
<dbReference type="STRING" id="29542.A6070_14110"/>
<dbReference type="Gene3D" id="1.10.150.80">
    <property type="entry name" value="HRDC domain"/>
    <property type="match status" value="2"/>
</dbReference>
<dbReference type="GO" id="GO:0008408">
    <property type="term" value="F:3'-5' exonuclease activity"/>
    <property type="evidence" value="ECO:0007669"/>
    <property type="project" value="InterPro"/>
</dbReference>